<comment type="caution">
    <text evidence="2">The sequence shown here is derived from an EMBL/GenBank/DDBJ whole genome shotgun (WGS) entry which is preliminary data.</text>
</comment>
<feature type="compositionally biased region" description="Low complexity" evidence="1">
    <location>
        <begin position="210"/>
        <end position="236"/>
    </location>
</feature>
<gene>
    <name evidence="2" type="ORF">Rt10032_c02g0979</name>
</gene>
<name>A0A511K9F4_RHOTO</name>
<feature type="compositionally biased region" description="Polar residues" evidence="1">
    <location>
        <begin position="178"/>
        <end position="188"/>
    </location>
</feature>
<accession>A0A511K9F4</accession>
<dbReference type="EMBL" id="BJWK01000002">
    <property type="protein sequence ID" value="GEM06962.1"/>
    <property type="molecule type" value="Genomic_DNA"/>
</dbReference>
<dbReference type="Proteomes" id="UP000321518">
    <property type="component" value="Unassembled WGS sequence"/>
</dbReference>
<dbReference type="AlphaFoldDB" id="A0A511K9F4"/>
<proteinExistence type="predicted"/>
<feature type="compositionally biased region" description="Basic and acidic residues" evidence="1">
    <location>
        <begin position="355"/>
        <end position="368"/>
    </location>
</feature>
<feature type="compositionally biased region" description="Basic and acidic residues" evidence="1">
    <location>
        <begin position="80"/>
        <end position="96"/>
    </location>
</feature>
<feature type="region of interest" description="Disordered" evidence="1">
    <location>
        <begin position="32"/>
        <end position="297"/>
    </location>
</feature>
<protein>
    <submittedName>
        <fullName evidence="2">Uncharacterized protein</fullName>
    </submittedName>
</protein>
<organism evidence="2 3">
    <name type="scientific">Rhodotorula toruloides</name>
    <name type="common">Yeast</name>
    <name type="synonym">Rhodosporidium toruloides</name>
    <dbReference type="NCBI Taxonomy" id="5286"/>
    <lineage>
        <taxon>Eukaryota</taxon>
        <taxon>Fungi</taxon>
        <taxon>Dikarya</taxon>
        <taxon>Basidiomycota</taxon>
        <taxon>Pucciniomycotina</taxon>
        <taxon>Microbotryomycetes</taxon>
        <taxon>Sporidiobolales</taxon>
        <taxon>Sporidiobolaceae</taxon>
        <taxon>Rhodotorula</taxon>
    </lineage>
</organism>
<feature type="compositionally biased region" description="Low complexity" evidence="1">
    <location>
        <begin position="97"/>
        <end position="123"/>
    </location>
</feature>
<feature type="region of interest" description="Disordered" evidence="1">
    <location>
        <begin position="330"/>
        <end position="373"/>
    </location>
</feature>
<feature type="compositionally biased region" description="Basic and acidic residues" evidence="1">
    <location>
        <begin position="129"/>
        <end position="164"/>
    </location>
</feature>
<sequence>MSAAAVATLPAPVPAADQPKAVEEVVAPAARAGEAPALDASTAVKDDTPVSTTTAHKKRSPFGDLKNKLFHSKSNSTSPTREKVVPEPAKVEETPKENVPAVEEPVAPAVAAEEPAVAPAAVASETSDAEEHQDKKEKHDRPKSPGVFDKVKSFFGDKKEKKGTSDSPTLPKDLELTPSPSLGSTVKTPTEEKPQPLVEAAAAAGPVESTTAAEAPAATTAPDTVALAEASAAAAAPVPQIVEPVGQAVDEPTDEQVKELSEAEKPVVAEGVKEEEKGEVKVDESTTTEDKPKRDLTKLSRRLSAKVGAFLSSPKKEKKEKDVVPAVPAEEHAPATAAEPVVPEASTSTAAAEAPKVEAVEEPKKDESVEAAPVVEAAKEEVVAPVDAPAEELAMDVEAKKDEPVAAAA</sequence>
<evidence type="ECO:0000313" key="2">
    <source>
        <dbReference type="EMBL" id="GEM06962.1"/>
    </source>
</evidence>
<evidence type="ECO:0000256" key="1">
    <source>
        <dbReference type="SAM" id="MobiDB-lite"/>
    </source>
</evidence>
<reference evidence="2 3" key="1">
    <citation type="submission" date="2019-07" db="EMBL/GenBank/DDBJ databases">
        <title>Rhodotorula toruloides NBRC10032 genome sequencing.</title>
        <authorList>
            <person name="Shida Y."/>
            <person name="Takaku H."/>
            <person name="Ogasawara W."/>
            <person name="Mori K."/>
        </authorList>
    </citation>
    <scope>NUCLEOTIDE SEQUENCE [LARGE SCALE GENOMIC DNA]</scope>
    <source>
        <strain evidence="2 3">NBRC10032</strain>
    </source>
</reference>
<dbReference type="OrthoDB" id="2538468at2759"/>
<evidence type="ECO:0000313" key="3">
    <source>
        <dbReference type="Proteomes" id="UP000321518"/>
    </source>
</evidence>
<feature type="compositionally biased region" description="Basic and acidic residues" evidence="1">
    <location>
        <begin position="255"/>
        <end position="297"/>
    </location>
</feature>
<feature type="compositionally biased region" description="Low complexity" evidence="1">
    <location>
        <begin position="334"/>
        <end position="354"/>
    </location>
</feature>